<reference evidence="1" key="1">
    <citation type="submission" date="2021-03" db="EMBL/GenBank/DDBJ databases">
        <authorList>
            <consortium name="DOE Joint Genome Institute"/>
            <person name="Ahrendt S."/>
            <person name="Looney B.P."/>
            <person name="Miyauchi S."/>
            <person name="Morin E."/>
            <person name="Drula E."/>
            <person name="Courty P.E."/>
            <person name="Chicoki N."/>
            <person name="Fauchery L."/>
            <person name="Kohler A."/>
            <person name="Kuo A."/>
            <person name="Labutti K."/>
            <person name="Pangilinan J."/>
            <person name="Lipzen A."/>
            <person name="Riley R."/>
            <person name="Andreopoulos W."/>
            <person name="He G."/>
            <person name="Johnson J."/>
            <person name="Barry K.W."/>
            <person name="Grigoriev I.V."/>
            <person name="Nagy L."/>
            <person name="Hibbett D."/>
            <person name="Henrissat B."/>
            <person name="Matheny P.B."/>
            <person name="Labbe J."/>
            <person name="Martin F."/>
        </authorList>
    </citation>
    <scope>NUCLEOTIDE SEQUENCE</scope>
    <source>
        <strain evidence="1">HHB10654</strain>
    </source>
</reference>
<dbReference type="Proteomes" id="UP000814140">
    <property type="component" value="Unassembled WGS sequence"/>
</dbReference>
<dbReference type="EMBL" id="MU277197">
    <property type="protein sequence ID" value="KAI0064914.1"/>
    <property type="molecule type" value="Genomic_DNA"/>
</dbReference>
<keyword evidence="2" id="KW-1185">Reference proteome</keyword>
<accession>A0ACB8T7Q8</accession>
<comment type="caution">
    <text evidence="1">The sequence shown here is derived from an EMBL/GenBank/DDBJ whole genome shotgun (WGS) entry which is preliminary data.</text>
</comment>
<name>A0ACB8T7Q8_9AGAM</name>
<evidence type="ECO:0000313" key="1">
    <source>
        <dbReference type="EMBL" id="KAI0064914.1"/>
    </source>
</evidence>
<sequence>MAISISSSPSVANNLRIASLSIALYDYLYTLPAEWRFYKGQAKSASFRLSLGFVLFVLIRYLSVVVLVVSNVGFFSHHFTPETCRHYYMAAPILKVLQAMICQAILGVRTYNISRRNRYVGWVVLIAYFCAIVIEWFSNLYNRLPVEEDVRMFIPIIPCSPGTRDPDANVSVWVFYLTAMLYDLLTLTVSTVYLVKCRSSSFHMSHLMKVMLYDGIGYFVALTAANVLNLILYRASNTTVQSAGASLGYAVSWIMSQRILIHLRDAGAEPPRTVIAHHLQSSRDINDALRNAGAKASRIERENVQGPPGELDGVEENELDVQVRVERSVVVDYKDYARGSSEREIYSAPKVMWDQGLPSKR</sequence>
<protein>
    <submittedName>
        <fullName evidence="1">Uncharacterized protein</fullName>
    </submittedName>
</protein>
<reference evidence="1" key="2">
    <citation type="journal article" date="2022" name="New Phytol.">
        <title>Evolutionary transition to the ectomycorrhizal habit in the genomes of a hyperdiverse lineage of mushroom-forming fungi.</title>
        <authorList>
            <person name="Looney B."/>
            <person name="Miyauchi S."/>
            <person name="Morin E."/>
            <person name="Drula E."/>
            <person name="Courty P.E."/>
            <person name="Kohler A."/>
            <person name="Kuo A."/>
            <person name="LaButti K."/>
            <person name="Pangilinan J."/>
            <person name="Lipzen A."/>
            <person name="Riley R."/>
            <person name="Andreopoulos W."/>
            <person name="He G."/>
            <person name="Johnson J."/>
            <person name="Nolan M."/>
            <person name="Tritt A."/>
            <person name="Barry K.W."/>
            <person name="Grigoriev I.V."/>
            <person name="Nagy L.G."/>
            <person name="Hibbett D."/>
            <person name="Henrissat B."/>
            <person name="Matheny P.B."/>
            <person name="Labbe J."/>
            <person name="Martin F.M."/>
        </authorList>
    </citation>
    <scope>NUCLEOTIDE SEQUENCE</scope>
    <source>
        <strain evidence="1">HHB10654</strain>
    </source>
</reference>
<evidence type="ECO:0000313" key="2">
    <source>
        <dbReference type="Proteomes" id="UP000814140"/>
    </source>
</evidence>
<gene>
    <name evidence="1" type="ORF">BV25DRAFT_1914066</name>
</gene>
<organism evidence="1 2">
    <name type="scientific">Artomyces pyxidatus</name>
    <dbReference type="NCBI Taxonomy" id="48021"/>
    <lineage>
        <taxon>Eukaryota</taxon>
        <taxon>Fungi</taxon>
        <taxon>Dikarya</taxon>
        <taxon>Basidiomycota</taxon>
        <taxon>Agaricomycotina</taxon>
        <taxon>Agaricomycetes</taxon>
        <taxon>Russulales</taxon>
        <taxon>Auriscalpiaceae</taxon>
        <taxon>Artomyces</taxon>
    </lineage>
</organism>
<proteinExistence type="predicted"/>